<dbReference type="InterPro" id="IPR030374">
    <property type="entry name" value="PABS"/>
</dbReference>
<evidence type="ECO:0000256" key="5">
    <source>
        <dbReference type="PROSITE-ProRule" id="PRU00354"/>
    </source>
</evidence>
<gene>
    <name evidence="4 10" type="primary">speE</name>
    <name evidence="9" type="ORF">BN533_02002</name>
    <name evidence="10" type="ORF">GMD11_01185</name>
    <name evidence="11" type="ORF">GMD18_01180</name>
</gene>
<dbReference type="Gene3D" id="2.30.140.10">
    <property type="entry name" value="Spermidine synthase, tetramerisation domain"/>
    <property type="match status" value="1"/>
</dbReference>
<dbReference type="CDD" id="cd02440">
    <property type="entry name" value="AdoMet_MTases"/>
    <property type="match status" value="1"/>
</dbReference>
<dbReference type="Pfam" id="PF01564">
    <property type="entry name" value="Spermine_synth"/>
    <property type="match status" value="1"/>
</dbReference>
<evidence type="ECO:0000256" key="2">
    <source>
        <dbReference type="ARBA" id="ARBA00022679"/>
    </source>
</evidence>
<dbReference type="Pfam" id="PF17284">
    <property type="entry name" value="Spermine_synt_N"/>
    <property type="match status" value="1"/>
</dbReference>
<dbReference type="SUPFAM" id="SSF53335">
    <property type="entry name" value="S-adenosyl-L-methionine-dependent methyltransferases"/>
    <property type="match status" value="1"/>
</dbReference>
<reference evidence="9" key="1">
    <citation type="submission" date="2012-11" db="EMBL/GenBank/DDBJ databases">
        <title>Dependencies among metagenomic species, viruses, plasmids and units of genetic variation.</title>
        <authorList>
            <person name="Nielsen H.B."/>
            <person name="Almeida M."/>
            <person name="Juncker A.S."/>
            <person name="Rasmussen S."/>
            <person name="Li J."/>
            <person name="Sunagawa S."/>
            <person name="Plichta D."/>
            <person name="Gautier L."/>
            <person name="Le Chatelier E."/>
            <person name="Peletier E."/>
            <person name="Bonde I."/>
            <person name="Nielsen T."/>
            <person name="Manichanh C."/>
            <person name="Arumugam M."/>
            <person name="Batto J."/>
            <person name="Santos M.B.Q.D."/>
            <person name="Blom N."/>
            <person name="Borruel N."/>
            <person name="Burgdorf K.S."/>
            <person name="Boumezbeur F."/>
            <person name="Casellas F."/>
            <person name="Dore J."/>
            <person name="Guarner F."/>
            <person name="Hansen T."/>
            <person name="Hildebrand F."/>
            <person name="Kaas R.S."/>
            <person name="Kennedy S."/>
            <person name="Kristiansen K."/>
            <person name="Kultima J.R."/>
            <person name="Leonard P."/>
            <person name="Levenez F."/>
            <person name="Lund O."/>
            <person name="Moumen B."/>
            <person name="Le Paslier D."/>
            <person name="Pons N."/>
            <person name="Pedersen O."/>
            <person name="Prifti E."/>
            <person name="Qin J."/>
            <person name="Raes J."/>
            <person name="Tap J."/>
            <person name="Tims S."/>
            <person name="Ussery D.W."/>
            <person name="Yamada T."/>
            <person name="MetaHit consortium"/>
            <person name="Renault P."/>
            <person name="Sicheritz-Ponten T."/>
            <person name="Bork P."/>
            <person name="Wang J."/>
            <person name="Brunak S."/>
            <person name="Ehrlich S.D."/>
        </authorList>
    </citation>
    <scope>NUCLEOTIDE SEQUENCE [LARGE SCALE GENOMIC DNA]</scope>
</reference>
<dbReference type="Proteomes" id="UP000484547">
    <property type="component" value="Unassembled WGS sequence"/>
</dbReference>
<evidence type="ECO:0000313" key="9">
    <source>
        <dbReference type="EMBL" id="CDB46989.1"/>
    </source>
</evidence>
<keyword evidence="2 4" id="KW-0808">Transferase</keyword>
<dbReference type="PROSITE" id="PS01330">
    <property type="entry name" value="PABS_1"/>
    <property type="match status" value="1"/>
</dbReference>
<dbReference type="GO" id="GO:0008295">
    <property type="term" value="P:spermidine biosynthetic process"/>
    <property type="evidence" value="ECO:0007669"/>
    <property type="project" value="UniProtKB-UniRule"/>
</dbReference>
<evidence type="ECO:0000256" key="6">
    <source>
        <dbReference type="RuleBase" id="RU003836"/>
    </source>
</evidence>
<comment type="subunit">
    <text evidence="4">Homodimer or homotetramer.</text>
</comment>
<organism evidence="9">
    <name type="scientific">Phascolarctobacterium faecium</name>
    <dbReference type="NCBI Taxonomy" id="33025"/>
    <lineage>
        <taxon>Bacteria</taxon>
        <taxon>Bacillati</taxon>
        <taxon>Bacillota</taxon>
        <taxon>Negativicutes</taxon>
        <taxon>Acidaminococcales</taxon>
        <taxon>Acidaminococcaceae</taxon>
        <taxon>Phascolarctobacterium</taxon>
    </lineage>
</organism>
<evidence type="ECO:0000256" key="7">
    <source>
        <dbReference type="RuleBase" id="RU003837"/>
    </source>
</evidence>
<dbReference type="OrthoDB" id="9793120at2"/>
<evidence type="ECO:0000256" key="1">
    <source>
        <dbReference type="ARBA" id="ARBA00007867"/>
    </source>
</evidence>
<feature type="binding site" evidence="4">
    <location>
        <position position="63"/>
    </location>
    <ligand>
        <name>spermidine</name>
        <dbReference type="ChEBI" id="CHEBI:57834"/>
    </ligand>
</feature>
<accession>R6IKP1</accession>
<dbReference type="eggNOG" id="COG0421">
    <property type="taxonomic scope" value="Bacteria"/>
</dbReference>
<dbReference type="STRING" id="1262914.BN533_02002"/>
<dbReference type="EMBL" id="WNBM01000001">
    <property type="protein sequence ID" value="MTT74881.1"/>
    <property type="molecule type" value="Genomic_DNA"/>
</dbReference>
<keyword evidence="12" id="KW-1185">Reference proteome</keyword>
<dbReference type="PANTHER" id="PTHR11558:SF11">
    <property type="entry name" value="SPERMIDINE SYNTHASE"/>
    <property type="match status" value="1"/>
</dbReference>
<dbReference type="EMBL" id="CBDS010000102">
    <property type="protein sequence ID" value="CDB46989.1"/>
    <property type="molecule type" value="Genomic_DNA"/>
</dbReference>
<feature type="binding site" evidence="4">
    <location>
        <position position="165"/>
    </location>
    <ligand>
        <name>S-methyl-5'-thioadenosine</name>
        <dbReference type="ChEBI" id="CHEBI:17509"/>
    </ligand>
</feature>
<dbReference type="Gene3D" id="3.40.50.150">
    <property type="entry name" value="Vaccinia Virus protein VP39"/>
    <property type="match status" value="1"/>
</dbReference>
<sequence length="286" mass="32905">MLDLWFSEFHAPDAKLSILVKEQLYSEQTPFQKIDFFDSETFGKFFTLDGLIMITEKDEFIYHEMISNVPMAVNPDIKKVLIIGGGDGGTAREVCRFKTVEQVDMVEIDERVVRLCQKYFPQTACALDNDPRINLIFGDGLKFVQDAPEGAYDLILVDSTDPLGPGEGLFTTEFYRNCYRALNDKGILINQHESPYYKEYAYEMRRAHKKLASVFSIATVYQFYMPTYSSGHWLFGFASKGLDPVKDADFKRWSEFGLQNRYYNPGVHLGAFALPNYVQEELQKED</sequence>
<proteinExistence type="inferred from homology"/>
<evidence type="ECO:0000313" key="10">
    <source>
        <dbReference type="EMBL" id="MTT74881.1"/>
    </source>
</evidence>
<dbReference type="Proteomes" id="UP000443070">
    <property type="component" value="Unassembled WGS sequence"/>
</dbReference>
<feature type="binding site" evidence="4">
    <location>
        <position position="32"/>
    </location>
    <ligand>
        <name>S-methyl-5'-thioadenosine</name>
        <dbReference type="ChEBI" id="CHEBI:17509"/>
    </ligand>
</feature>
<accession>A0A6I3RSK9</accession>
<reference evidence="12 13" key="2">
    <citation type="journal article" date="2019" name="Nat. Med.">
        <title>A library of human gut bacterial isolates paired with longitudinal multiomics data enables mechanistic microbiome research.</title>
        <authorList>
            <person name="Poyet M."/>
            <person name="Groussin M."/>
            <person name="Gibbons S.M."/>
            <person name="Avila-Pacheco J."/>
            <person name="Jiang X."/>
            <person name="Kearney S.M."/>
            <person name="Perrotta A.R."/>
            <person name="Berdy B."/>
            <person name="Zhao S."/>
            <person name="Lieberman T.D."/>
            <person name="Swanson P.K."/>
            <person name="Smith M."/>
            <person name="Roesemann S."/>
            <person name="Alexander J.E."/>
            <person name="Rich S.A."/>
            <person name="Livny J."/>
            <person name="Vlamakis H."/>
            <person name="Clish C."/>
            <person name="Bullock K."/>
            <person name="Deik A."/>
            <person name="Scott J."/>
            <person name="Pierce K.A."/>
            <person name="Xavier R.J."/>
            <person name="Alm E.J."/>
        </authorList>
    </citation>
    <scope>NUCLEOTIDE SEQUENCE [LARGE SCALE GENOMIC DNA]</scope>
    <source>
        <strain evidence="10 13">BIOML-A13</strain>
        <strain evidence="11 12">BIOML-A3</strain>
    </source>
</reference>
<feature type="binding site" evidence="4">
    <location>
        <begin position="139"/>
        <end position="140"/>
    </location>
    <ligand>
        <name>S-methyl-5'-thioadenosine</name>
        <dbReference type="ChEBI" id="CHEBI:17509"/>
    </ligand>
</feature>
<dbReference type="NCBIfam" id="NF002010">
    <property type="entry name" value="PRK00811.1"/>
    <property type="match status" value="1"/>
</dbReference>
<dbReference type="InterPro" id="IPR030373">
    <property type="entry name" value="PABS_CS"/>
</dbReference>
<dbReference type="AlphaFoldDB" id="R6IKP1"/>
<comment type="function">
    <text evidence="4">Catalyzes the irreversible transfer of a propylamine group from the amino donor S-adenosylmethioninamine (decarboxy-AdoMet) to putrescine (1,4-diaminobutane) to yield spermidine.</text>
</comment>
<keyword evidence="3 4" id="KW-0620">Polyamine biosynthesis</keyword>
<evidence type="ECO:0000256" key="4">
    <source>
        <dbReference type="HAMAP-Rule" id="MF_00198"/>
    </source>
</evidence>
<evidence type="ECO:0000313" key="11">
    <source>
        <dbReference type="EMBL" id="MTU03012.1"/>
    </source>
</evidence>
<dbReference type="RefSeq" id="WP_021718902.1">
    <property type="nucleotide sequence ID" value="NZ_AP025560.1"/>
</dbReference>
<name>R6IKP1_9FIRM</name>
<dbReference type="InterPro" id="IPR035246">
    <property type="entry name" value="Spermidine_synt_N"/>
</dbReference>
<dbReference type="HOGENOM" id="CLU_048199_0_0_9"/>
<comment type="pathway">
    <text evidence="4">Amine and polyamine biosynthesis; spermidine biosynthesis; spermidine from putrescine: step 1/1.</text>
</comment>
<dbReference type="InterPro" id="IPR029063">
    <property type="entry name" value="SAM-dependent_MTases_sf"/>
</dbReference>
<dbReference type="PROSITE" id="PS51006">
    <property type="entry name" value="PABS_2"/>
    <property type="match status" value="1"/>
</dbReference>
<dbReference type="InterPro" id="IPR037163">
    <property type="entry name" value="Spermidine_synt_N_sf"/>
</dbReference>
<protein>
    <recommendedName>
        <fullName evidence="4">Polyamine aminopropyltransferase</fullName>
    </recommendedName>
    <alternativeName>
        <fullName evidence="4">Putrescine aminopropyltransferase</fullName>
        <shortName evidence="4">PAPT</shortName>
    </alternativeName>
    <alternativeName>
        <fullName evidence="4">Spermidine synthase</fullName>
        <shortName evidence="4">SPDS</shortName>
        <shortName evidence="4">SPDSY</shortName>
        <ecNumber evidence="4">2.5.1.16</ecNumber>
    </alternativeName>
</protein>
<dbReference type="PANTHER" id="PTHR11558">
    <property type="entry name" value="SPERMIDINE/SPERMINE SYNTHASE"/>
    <property type="match status" value="1"/>
</dbReference>
<comment type="catalytic activity">
    <reaction evidence="4 7">
        <text>S-adenosyl 3-(methylsulfanyl)propylamine + putrescine = S-methyl-5'-thioadenosine + spermidine + H(+)</text>
        <dbReference type="Rhea" id="RHEA:12721"/>
        <dbReference type="ChEBI" id="CHEBI:15378"/>
        <dbReference type="ChEBI" id="CHEBI:17509"/>
        <dbReference type="ChEBI" id="CHEBI:57443"/>
        <dbReference type="ChEBI" id="CHEBI:57834"/>
        <dbReference type="ChEBI" id="CHEBI:326268"/>
        <dbReference type="EC" id="2.5.1.16"/>
    </reaction>
</comment>
<feature type="domain" description="PABS" evidence="8">
    <location>
        <begin position="3"/>
        <end position="240"/>
    </location>
</feature>
<dbReference type="InterPro" id="IPR001045">
    <property type="entry name" value="Spermi_synthase"/>
</dbReference>
<dbReference type="NCBIfam" id="TIGR00417">
    <property type="entry name" value="speE"/>
    <property type="match status" value="1"/>
</dbReference>
<comment type="caution">
    <text evidence="9">The sequence shown here is derived from an EMBL/GenBank/DDBJ whole genome shotgun (WGS) entry which is preliminary data.</text>
</comment>
<evidence type="ECO:0000256" key="3">
    <source>
        <dbReference type="ARBA" id="ARBA00023115"/>
    </source>
</evidence>
<dbReference type="UniPathway" id="UPA00248">
    <property type="reaction ID" value="UER00314"/>
</dbReference>
<feature type="binding site" evidence="4">
    <location>
        <position position="107"/>
    </location>
    <ligand>
        <name>S-methyl-5'-thioadenosine</name>
        <dbReference type="ChEBI" id="CHEBI:17509"/>
    </ligand>
</feature>
<feature type="binding site" evidence="4">
    <location>
        <position position="87"/>
    </location>
    <ligand>
        <name>spermidine</name>
        <dbReference type="ChEBI" id="CHEBI:57834"/>
    </ligand>
</feature>
<feature type="active site" description="Proton acceptor" evidence="4 5">
    <location>
        <position position="158"/>
    </location>
</feature>
<evidence type="ECO:0000313" key="13">
    <source>
        <dbReference type="Proteomes" id="UP000484547"/>
    </source>
</evidence>
<keyword evidence="4 7" id="KW-0745">Spermidine biosynthesis</keyword>
<evidence type="ECO:0000259" key="8">
    <source>
        <dbReference type="PROSITE" id="PS51006"/>
    </source>
</evidence>
<dbReference type="HAMAP" id="MF_00198">
    <property type="entry name" value="Spermidine_synth"/>
    <property type="match status" value="1"/>
</dbReference>
<feature type="binding site" evidence="4">
    <location>
        <begin position="158"/>
        <end position="161"/>
    </location>
    <ligand>
        <name>spermidine</name>
        <dbReference type="ChEBI" id="CHEBI:57834"/>
    </ligand>
</feature>
<dbReference type="GO" id="GO:0004766">
    <property type="term" value="F:spermidine synthase activity"/>
    <property type="evidence" value="ECO:0007669"/>
    <property type="project" value="UniProtKB-UniRule"/>
</dbReference>
<dbReference type="GO" id="GO:0005829">
    <property type="term" value="C:cytosol"/>
    <property type="evidence" value="ECO:0007669"/>
    <property type="project" value="TreeGrafter"/>
</dbReference>
<evidence type="ECO:0000313" key="12">
    <source>
        <dbReference type="Proteomes" id="UP000443070"/>
    </source>
</evidence>
<comment type="similarity">
    <text evidence="1 4 6">Belongs to the spermidine/spermine synthase family.</text>
</comment>
<dbReference type="EMBL" id="WNBW01000001">
    <property type="protein sequence ID" value="MTU03012.1"/>
    <property type="molecule type" value="Genomic_DNA"/>
</dbReference>
<dbReference type="EC" id="2.5.1.16" evidence="4"/>